<dbReference type="AlphaFoldDB" id="K8WXJ9"/>
<name>K8WXJ9_9GAMM</name>
<evidence type="ECO:0000256" key="7">
    <source>
        <dbReference type="ARBA" id="ARBA00023136"/>
    </source>
</evidence>
<dbReference type="PANTHER" id="PTHR30451:SF3">
    <property type="entry name" value="OUTER MEMBRANE USHER PROTEIN HTRE-RELATED"/>
    <property type="match status" value="1"/>
</dbReference>
<keyword evidence="8" id="KW-0998">Cell outer membrane</keyword>
<dbReference type="PATRIC" id="fig|1141662.3.peg.531"/>
<gene>
    <name evidence="11" type="ORF">OOA_02627</name>
</gene>
<dbReference type="InterPro" id="IPR037224">
    <property type="entry name" value="PapC_N_sf"/>
</dbReference>
<dbReference type="RefSeq" id="WP_008910571.1">
    <property type="nucleotide sequence ID" value="NZ_KB233222.1"/>
</dbReference>
<evidence type="ECO:0000256" key="2">
    <source>
        <dbReference type="ARBA" id="ARBA00008064"/>
    </source>
</evidence>
<dbReference type="Pfam" id="PF00577">
    <property type="entry name" value="Usher"/>
    <property type="match status" value="1"/>
</dbReference>
<evidence type="ECO:0000313" key="12">
    <source>
        <dbReference type="Proteomes" id="UP000009336"/>
    </source>
</evidence>
<evidence type="ECO:0000256" key="3">
    <source>
        <dbReference type="ARBA" id="ARBA00022448"/>
    </source>
</evidence>
<comment type="caution">
    <text evidence="11">The sequence shown here is derived from an EMBL/GenBank/DDBJ whole genome shotgun (WGS) entry which is preliminary data.</text>
</comment>
<keyword evidence="6" id="KW-0732">Signal</keyword>
<comment type="subcellular location">
    <subcellularLocation>
        <location evidence="1">Cell outer membrane</location>
        <topology evidence="1">Multi-pass membrane protein</topology>
    </subcellularLocation>
</comment>
<comment type="similarity">
    <text evidence="2">Belongs to the fimbrial export usher family.</text>
</comment>
<dbReference type="InterPro" id="IPR025885">
    <property type="entry name" value="PapC_N"/>
</dbReference>
<keyword evidence="12" id="KW-1185">Reference proteome</keyword>
<dbReference type="eggNOG" id="COG3188">
    <property type="taxonomic scope" value="Bacteria"/>
</dbReference>
<dbReference type="Gene3D" id="2.60.40.3110">
    <property type="match status" value="1"/>
</dbReference>
<evidence type="ECO:0000313" key="11">
    <source>
        <dbReference type="EMBL" id="EKT64656.1"/>
    </source>
</evidence>
<dbReference type="STRING" id="1141662.OOA_02627"/>
<evidence type="ECO:0000256" key="6">
    <source>
        <dbReference type="ARBA" id="ARBA00022729"/>
    </source>
</evidence>
<dbReference type="Proteomes" id="UP000009336">
    <property type="component" value="Unassembled WGS sequence"/>
</dbReference>
<evidence type="ECO:0000259" key="9">
    <source>
        <dbReference type="Pfam" id="PF13953"/>
    </source>
</evidence>
<feature type="domain" description="PapC-like C-terminal" evidence="9">
    <location>
        <begin position="768"/>
        <end position="822"/>
    </location>
</feature>
<evidence type="ECO:0000259" key="10">
    <source>
        <dbReference type="Pfam" id="PF13954"/>
    </source>
</evidence>
<dbReference type="InterPro" id="IPR025949">
    <property type="entry name" value="PapC-like_C"/>
</dbReference>
<keyword evidence="5" id="KW-0812">Transmembrane</keyword>
<dbReference type="GO" id="GO:0009279">
    <property type="term" value="C:cell outer membrane"/>
    <property type="evidence" value="ECO:0007669"/>
    <property type="project" value="UniProtKB-SubCell"/>
</dbReference>
<protein>
    <submittedName>
        <fullName evidence="11">Fimbrial biogenesis outer membrane usher protein</fullName>
    </submittedName>
</protein>
<dbReference type="Pfam" id="PF13953">
    <property type="entry name" value="PapC_C"/>
    <property type="match status" value="1"/>
</dbReference>
<keyword evidence="3" id="KW-0813">Transport</keyword>
<dbReference type="InterPro" id="IPR000015">
    <property type="entry name" value="Fimb_usher"/>
</dbReference>
<dbReference type="InterPro" id="IPR042186">
    <property type="entry name" value="FimD_plug_dom"/>
</dbReference>
<dbReference type="Gene3D" id="2.60.40.2070">
    <property type="match status" value="1"/>
</dbReference>
<dbReference type="Pfam" id="PF13954">
    <property type="entry name" value="PapC_N"/>
    <property type="match status" value="1"/>
</dbReference>
<dbReference type="HOGENOM" id="CLU_009120_1_0_6"/>
<dbReference type="GO" id="GO:0015473">
    <property type="term" value="F:fimbrial usher porin activity"/>
    <property type="evidence" value="ECO:0007669"/>
    <property type="project" value="InterPro"/>
</dbReference>
<keyword evidence="7" id="KW-0472">Membrane</keyword>
<reference evidence="11 12" key="1">
    <citation type="journal article" date="2012" name="BMC Genomics">
        <title>Comparative genomics of bacteria in the genus Providencia isolated from wild Drosophila melanogaster.</title>
        <authorList>
            <person name="Galac M.R."/>
            <person name="Lazzaro B.P."/>
        </authorList>
    </citation>
    <scope>NUCLEOTIDE SEQUENCE [LARGE SCALE GENOMIC DNA]</scope>
    <source>
        <strain evidence="11 12">DSM 19968</strain>
    </source>
</reference>
<dbReference type="InterPro" id="IPR043142">
    <property type="entry name" value="PapC-like_C_sf"/>
</dbReference>
<dbReference type="EMBL" id="AKKL01000007">
    <property type="protein sequence ID" value="EKT64656.1"/>
    <property type="molecule type" value="Genomic_DNA"/>
</dbReference>
<dbReference type="Gene3D" id="2.60.40.2610">
    <property type="entry name" value="Outer membrane usher protein FimD, plug domain"/>
    <property type="match status" value="1"/>
</dbReference>
<dbReference type="SUPFAM" id="SSF141729">
    <property type="entry name" value="FimD N-terminal domain-like"/>
    <property type="match status" value="1"/>
</dbReference>
<dbReference type="OrthoDB" id="6554712at2"/>
<dbReference type="GO" id="GO:0009297">
    <property type="term" value="P:pilus assembly"/>
    <property type="evidence" value="ECO:0007669"/>
    <property type="project" value="InterPro"/>
</dbReference>
<feature type="domain" description="PapC N-terminal" evidence="10">
    <location>
        <begin position="26"/>
        <end position="164"/>
    </location>
</feature>
<accession>K8WXJ9</accession>
<keyword evidence="4" id="KW-1134">Transmembrane beta strand</keyword>
<dbReference type="Gene3D" id="3.10.20.410">
    <property type="match status" value="1"/>
</dbReference>
<evidence type="ECO:0000256" key="5">
    <source>
        <dbReference type="ARBA" id="ARBA00022692"/>
    </source>
</evidence>
<dbReference type="PANTHER" id="PTHR30451">
    <property type="entry name" value="OUTER MEMBRANE USHER PROTEIN"/>
    <property type="match status" value="1"/>
</dbReference>
<sequence>MKRQHYSYLLLLIILHNYTDYSLADNFDVSLLIGQAALSDISRFNDDSKILVGEQLVDIYVNNIWRGLYVIDVSQDGQHINLAPKDINKLGLVLSPTVLEHAKHQQWVSVEALVKDIHVKLDISKLKLNISVPQIAIKQSEISYVDPGYWEYGHPAVILSYNTNYYNYKEKKHSKINNENFFATLNSGINLGTWQFRDESNYSYYSHHKQSWKNNTRYIYRPFSSIKSGLTTGDFYTPAALFSSIRIRGVSLASEINMLPNSSQNFVPVIRGIAQTNALVSVYQNNNLVFQENVPPGEFLFKDIQPSIGGGDLLVVIQEADGRKESFTVPYSAIPEMLKESIYRYNILAGQAQLTNTHFQPQFVQGEIHYGLSNLVTAYAGIIVNNKYRSMVIGSGWNFIFGSLSTDVTHADTDLSTGNQSGQSYRIAYSKYVTSTSTNLTLATYRYSTSGYYSFIDSIYAHDNYNAWYQYNTTLINAQNPNSNTSNLPLTAFDALRGFRAKNVLTVNLNQKLDNSFGSIFVSGSHRNYWNNMGSSREYQIGYANNYRDISYNISASRIRNYNNNEYVRYYLNINVPIALFEKRANISLGSYFTDSDYQQTTTSMSGIAGKDDQINYTLTGTNLTGGNNLIGGNVNYKHPYSSISTSYSEASNYRQSGFGARGTIVTTPSYLAFSAETGQTYTIIDAPMANNMMVNANKTTLTNKQGVVLVTNSVPYRTNTYTLAGTEKTSGADIIGNMGHITPYQGAVNYIKLETDQRQTFIFRASLIDQNILPFAAEVTDLRGQNIGNVGQSGILYIRSEQLPSALIIKLNMEGKKVCVIDNPIITLDKNRNFCR</sequence>
<evidence type="ECO:0000256" key="4">
    <source>
        <dbReference type="ARBA" id="ARBA00022452"/>
    </source>
</evidence>
<evidence type="ECO:0000256" key="1">
    <source>
        <dbReference type="ARBA" id="ARBA00004571"/>
    </source>
</evidence>
<proteinExistence type="inferred from homology"/>
<organism evidence="11 12">
    <name type="scientific">Providencia burhodogranariea DSM 19968</name>
    <dbReference type="NCBI Taxonomy" id="1141662"/>
    <lineage>
        <taxon>Bacteria</taxon>
        <taxon>Pseudomonadati</taxon>
        <taxon>Pseudomonadota</taxon>
        <taxon>Gammaproteobacteria</taxon>
        <taxon>Enterobacterales</taxon>
        <taxon>Morganellaceae</taxon>
        <taxon>Providencia</taxon>
    </lineage>
</organism>
<evidence type="ECO:0000256" key="8">
    <source>
        <dbReference type="ARBA" id="ARBA00023237"/>
    </source>
</evidence>